<dbReference type="PANTHER" id="PTHR30118">
    <property type="entry name" value="HTH-TYPE TRANSCRIPTIONAL REGULATOR LEUO-RELATED"/>
    <property type="match status" value="1"/>
</dbReference>
<keyword evidence="2" id="KW-0805">Transcription regulation</keyword>
<protein>
    <submittedName>
        <fullName evidence="6">LysR family transcriptional regulator</fullName>
    </submittedName>
</protein>
<evidence type="ECO:0000256" key="4">
    <source>
        <dbReference type="ARBA" id="ARBA00023163"/>
    </source>
</evidence>
<sequence>MRLSKIDLNLFVVFEAIYDKRNLTRAAEVLSITQPAVSNALARMRKSLNDPLFVSTPAGMKPTPMAENIIGRVREALQLLDSSVHEGDVFDPASSARVFRLSMSDLTEALVLPALGELLQQQAPGMHVHSYYTDRREVATALANGSVDIAVDAPLIDDPYLHQAQVERDRYACMIRHDHPFKGKVLTLDDYLAMGHIHVSSRRTGAGHVDAELARLGRRRNIQMRVQHYMVAPLIAMRGDLVLTAPVRLLRRYPARILELPFEVPDLEYCCYWHRSADQDQGSRWLREQLMTLMGGIGEPQ</sequence>
<dbReference type="InterPro" id="IPR005119">
    <property type="entry name" value="LysR_subst-bd"/>
</dbReference>
<dbReference type="GO" id="GO:0003700">
    <property type="term" value="F:DNA-binding transcription factor activity"/>
    <property type="evidence" value="ECO:0007669"/>
    <property type="project" value="InterPro"/>
</dbReference>
<organism evidence="6 7">
    <name type="scientific">Burkholderia ubonensis</name>
    <dbReference type="NCBI Taxonomy" id="101571"/>
    <lineage>
        <taxon>Bacteria</taxon>
        <taxon>Pseudomonadati</taxon>
        <taxon>Pseudomonadota</taxon>
        <taxon>Betaproteobacteria</taxon>
        <taxon>Burkholderiales</taxon>
        <taxon>Burkholderiaceae</taxon>
        <taxon>Burkholderia</taxon>
        <taxon>Burkholderia cepacia complex</taxon>
    </lineage>
</organism>
<dbReference type="InterPro" id="IPR037402">
    <property type="entry name" value="YidZ_PBP2"/>
</dbReference>
<dbReference type="PANTHER" id="PTHR30118:SF15">
    <property type="entry name" value="TRANSCRIPTIONAL REGULATORY PROTEIN"/>
    <property type="match status" value="1"/>
</dbReference>
<evidence type="ECO:0000259" key="5">
    <source>
        <dbReference type="PROSITE" id="PS50931"/>
    </source>
</evidence>
<feature type="domain" description="HTH lysR-type" evidence="5">
    <location>
        <begin position="6"/>
        <end position="63"/>
    </location>
</feature>
<evidence type="ECO:0000256" key="3">
    <source>
        <dbReference type="ARBA" id="ARBA00023125"/>
    </source>
</evidence>
<evidence type="ECO:0000313" key="6">
    <source>
        <dbReference type="EMBL" id="AOJ77480.1"/>
    </source>
</evidence>
<dbReference type="Gene3D" id="1.10.10.10">
    <property type="entry name" value="Winged helix-like DNA-binding domain superfamily/Winged helix DNA-binding domain"/>
    <property type="match status" value="1"/>
</dbReference>
<dbReference type="RefSeq" id="WP_069239864.1">
    <property type="nucleotide sequence ID" value="NZ_CP013422.1"/>
</dbReference>
<accession>A0A1B4LJV7</accession>
<reference evidence="6 7" key="1">
    <citation type="submission" date="2015-12" db="EMBL/GenBank/DDBJ databases">
        <title>Diversity of Burkholderia near neighbor genomes.</title>
        <authorList>
            <person name="Sahl J."/>
            <person name="Wagner D."/>
            <person name="Keim P."/>
        </authorList>
    </citation>
    <scope>NUCLEOTIDE SEQUENCE [LARGE SCALE GENOMIC DNA]</scope>
    <source>
        <strain evidence="6 7">MSMB0783</strain>
    </source>
</reference>
<dbReference type="InterPro" id="IPR000847">
    <property type="entry name" value="LysR_HTH_N"/>
</dbReference>
<comment type="similarity">
    <text evidence="1">Belongs to the LysR transcriptional regulatory family.</text>
</comment>
<dbReference type="GO" id="GO:0003677">
    <property type="term" value="F:DNA binding"/>
    <property type="evidence" value="ECO:0007669"/>
    <property type="project" value="UniProtKB-KW"/>
</dbReference>
<dbReference type="InterPro" id="IPR036388">
    <property type="entry name" value="WH-like_DNA-bd_sf"/>
</dbReference>
<keyword evidence="4" id="KW-0804">Transcription</keyword>
<dbReference type="Pfam" id="PF00126">
    <property type="entry name" value="HTH_1"/>
    <property type="match status" value="1"/>
</dbReference>
<keyword evidence="3" id="KW-0238">DNA-binding</keyword>
<evidence type="ECO:0000256" key="1">
    <source>
        <dbReference type="ARBA" id="ARBA00009437"/>
    </source>
</evidence>
<dbReference type="InterPro" id="IPR036390">
    <property type="entry name" value="WH_DNA-bd_sf"/>
</dbReference>
<dbReference type="Proteomes" id="UP000243680">
    <property type="component" value="Chromosome 2"/>
</dbReference>
<dbReference type="SUPFAM" id="SSF46785">
    <property type="entry name" value="Winged helix' DNA-binding domain"/>
    <property type="match status" value="1"/>
</dbReference>
<gene>
    <name evidence="6" type="ORF">WJ35_20460</name>
</gene>
<dbReference type="AlphaFoldDB" id="A0A1B4LJV7"/>
<evidence type="ECO:0000256" key="2">
    <source>
        <dbReference type="ARBA" id="ARBA00023015"/>
    </source>
</evidence>
<name>A0A1B4LJV7_9BURK</name>
<evidence type="ECO:0000313" key="7">
    <source>
        <dbReference type="Proteomes" id="UP000243680"/>
    </source>
</evidence>
<dbReference type="CDD" id="cd08417">
    <property type="entry name" value="PBP2_Nitroaromatics_like"/>
    <property type="match status" value="1"/>
</dbReference>
<dbReference type="Gene3D" id="3.40.190.10">
    <property type="entry name" value="Periplasmic binding protein-like II"/>
    <property type="match status" value="2"/>
</dbReference>
<dbReference type="PROSITE" id="PS50931">
    <property type="entry name" value="HTH_LYSR"/>
    <property type="match status" value="1"/>
</dbReference>
<dbReference type="SUPFAM" id="SSF53850">
    <property type="entry name" value="Periplasmic binding protein-like II"/>
    <property type="match status" value="1"/>
</dbReference>
<dbReference type="InterPro" id="IPR050389">
    <property type="entry name" value="LysR-type_TF"/>
</dbReference>
<dbReference type="PRINTS" id="PR00039">
    <property type="entry name" value="HTHLYSR"/>
</dbReference>
<dbReference type="EMBL" id="CP013422">
    <property type="protein sequence ID" value="AOJ77480.1"/>
    <property type="molecule type" value="Genomic_DNA"/>
</dbReference>
<proteinExistence type="inferred from homology"/>
<dbReference type="Pfam" id="PF03466">
    <property type="entry name" value="LysR_substrate"/>
    <property type="match status" value="1"/>
</dbReference>